<evidence type="ECO:0008006" key="11">
    <source>
        <dbReference type="Google" id="ProtNLM"/>
    </source>
</evidence>
<feature type="region of interest" description="Disordered" evidence="6">
    <location>
        <begin position="157"/>
        <end position="190"/>
    </location>
</feature>
<dbReference type="KEGG" id="tdl:TDEL_0E04160"/>
<dbReference type="GeneID" id="11504060"/>
<dbReference type="InParanoid" id="G8ZVL5"/>
<dbReference type="PANTHER" id="PTHR12748">
    <property type="entry name" value="ORIGIN RECOGNITION COMPLEX SUBUNIT 3"/>
    <property type="match status" value="1"/>
</dbReference>
<evidence type="ECO:0000259" key="7">
    <source>
        <dbReference type="Pfam" id="PF07034"/>
    </source>
</evidence>
<gene>
    <name evidence="9" type="primary">TDEL0E04160</name>
    <name evidence="9" type="ORF">TDEL_0E04160</name>
</gene>
<dbReference type="InterPro" id="IPR045667">
    <property type="entry name" value="ORC3_N"/>
</dbReference>
<dbReference type="GO" id="GO:0031261">
    <property type="term" value="C:DNA replication preinitiation complex"/>
    <property type="evidence" value="ECO:0007669"/>
    <property type="project" value="EnsemblFungi"/>
</dbReference>
<keyword evidence="4" id="KW-0238">DNA-binding</keyword>
<evidence type="ECO:0000313" key="10">
    <source>
        <dbReference type="Proteomes" id="UP000005627"/>
    </source>
</evidence>
<dbReference type="GO" id="GO:0003688">
    <property type="term" value="F:DNA replication origin binding"/>
    <property type="evidence" value="ECO:0007669"/>
    <property type="project" value="EnsemblFungi"/>
</dbReference>
<reference evidence="9 10" key="1">
    <citation type="journal article" date="2011" name="Proc. Natl. Acad. Sci. U.S.A.">
        <title>Evolutionary erosion of yeast sex chromosomes by mating-type switching accidents.</title>
        <authorList>
            <person name="Gordon J.L."/>
            <person name="Armisen D."/>
            <person name="Proux-Wera E."/>
            <person name="Oheigeartaigh S.S."/>
            <person name="Byrne K.P."/>
            <person name="Wolfe K.H."/>
        </authorList>
    </citation>
    <scope>NUCLEOTIDE SEQUENCE [LARGE SCALE GENOMIC DNA]</scope>
    <source>
        <strain evidence="10">ATCC 10662 / CBS 1146 / NBRC 0425 / NCYC 2629 / NRRL Y-866</strain>
    </source>
</reference>
<evidence type="ECO:0000256" key="4">
    <source>
        <dbReference type="ARBA" id="ARBA00023125"/>
    </source>
</evidence>
<dbReference type="GO" id="GO:0006267">
    <property type="term" value="P:pre-replicative complex assembly involved in nuclear cell cycle DNA replication"/>
    <property type="evidence" value="ECO:0007669"/>
    <property type="project" value="EnsemblFungi"/>
</dbReference>
<protein>
    <recommendedName>
        <fullName evidence="11">Origin recognition complex subunit 3 winged helix C-terminal domain-containing protein</fullName>
    </recommendedName>
</protein>
<keyword evidence="5" id="KW-0539">Nucleus</keyword>
<feature type="domain" description="Origin recognition complex subunit 3 winged helix C-terminal" evidence="8">
    <location>
        <begin position="499"/>
        <end position="634"/>
    </location>
</feature>
<dbReference type="RefSeq" id="XP_003681870.1">
    <property type="nucleotide sequence ID" value="XM_003681822.1"/>
</dbReference>
<dbReference type="OrthoDB" id="10265211at2759"/>
<dbReference type="AlphaFoldDB" id="G8ZVL5"/>
<evidence type="ECO:0000256" key="1">
    <source>
        <dbReference type="ARBA" id="ARBA00004123"/>
    </source>
</evidence>
<name>G8ZVL5_TORDE</name>
<accession>G8ZVL5</accession>
<dbReference type="GO" id="GO:0006270">
    <property type="term" value="P:DNA replication initiation"/>
    <property type="evidence" value="ECO:0007669"/>
    <property type="project" value="EnsemblFungi"/>
</dbReference>
<dbReference type="Proteomes" id="UP000005627">
    <property type="component" value="Chromosome 5"/>
</dbReference>
<keyword evidence="10" id="KW-1185">Reference proteome</keyword>
<dbReference type="Pfam" id="PF18137">
    <property type="entry name" value="WHD_ORC"/>
    <property type="match status" value="1"/>
</dbReference>
<dbReference type="InterPro" id="IPR040855">
    <property type="entry name" value="ORC_WH_C"/>
</dbReference>
<evidence type="ECO:0000256" key="5">
    <source>
        <dbReference type="ARBA" id="ARBA00023242"/>
    </source>
</evidence>
<dbReference type="HOGENOM" id="CLU_403318_0_0_1"/>
<dbReference type="GO" id="GO:0005656">
    <property type="term" value="C:nuclear pre-replicative complex"/>
    <property type="evidence" value="ECO:0007669"/>
    <property type="project" value="EnsemblFungi"/>
</dbReference>
<sequence>MSVNEFADAQKSHYTVFPRLKKAKTAVRTTPFVKLLGEKESDDRVAKRWELYHQLHSHFHSQVSDIVENIEVDLKNKISDLLFNKKLNPKTQKATFNTIFLLGSDSTTQIDIPEPSSKIFSALIELTPKESPNVRMMLRRSMFKLFSSADNLLRGTKVKAEEEEEDDLEEDENSDDPETDKGSPDGIDNDMGCGDVSYDLSLVENFKTFFNRNLNIVFNFKDVDSNNSQTLDNFIILLKSALKHQHVQISLVFNINTNLPNFEKNLSQSTMRLLRRNFHTLDVSSNKGFKFGNRIFQSFLDTVDGKLNLSSRFVEFILDKMSNNANHNLQLLTKILDYALMSYFYQNPFSVFIDPVNVEYLNDDYLDMLIRCPTFMFFIEGLIKENAPIQEIKSLISNRDSTLTNFFLEFLVRENPINGFAKYVANFLEEKLGIHNYNLIEIYLKLLEGNLDSYLSRWPACQEYKEDLKFEPIDTIFQELFTLDNSSGLLGQAMFPRYRTNMEDNLLSWEQILRIPRSEEDDNGSVDQFDKAMPPVAGHLFKLYREAPFSINVYDFYTTFKETLPKNDIGRFLENLSKTGDKKVQKFVESNNQVEVFDKVSLALFMQALFDFDHIGIIKTQTNKNYDVIEKCIWRGI</sequence>
<organism evidence="9 10">
    <name type="scientific">Torulaspora delbrueckii</name>
    <name type="common">Yeast</name>
    <name type="synonym">Candida colliculosa</name>
    <dbReference type="NCBI Taxonomy" id="4950"/>
    <lineage>
        <taxon>Eukaryota</taxon>
        <taxon>Fungi</taxon>
        <taxon>Dikarya</taxon>
        <taxon>Ascomycota</taxon>
        <taxon>Saccharomycotina</taxon>
        <taxon>Saccharomycetes</taxon>
        <taxon>Saccharomycetales</taxon>
        <taxon>Saccharomycetaceae</taxon>
        <taxon>Torulaspora</taxon>
    </lineage>
</organism>
<dbReference type="FunCoup" id="G8ZVL5">
    <property type="interactions" value="1006"/>
</dbReference>
<dbReference type="GO" id="GO:0005664">
    <property type="term" value="C:nuclear origin of replication recognition complex"/>
    <property type="evidence" value="ECO:0007669"/>
    <property type="project" value="EnsemblFungi"/>
</dbReference>
<dbReference type="PANTHER" id="PTHR12748:SF0">
    <property type="entry name" value="ORIGIN RECOGNITION COMPLEX SUBUNIT 3"/>
    <property type="match status" value="1"/>
</dbReference>
<dbReference type="STRING" id="1076872.G8ZVL5"/>
<evidence type="ECO:0000259" key="8">
    <source>
        <dbReference type="Pfam" id="PF18137"/>
    </source>
</evidence>
<feature type="compositionally biased region" description="Acidic residues" evidence="6">
    <location>
        <begin position="161"/>
        <end position="178"/>
    </location>
</feature>
<dbReference type="GO" id="GO:0030466">
    <property type="term" value="P:silent mating-type cassette heterochromatin formation"/>
    <property type="evidence" value="ECO:0007669"/>
    <property type="project" value="EnsemblFungi"/>
</dbReference>
<comment type="similarity">
    <text evidence="2">Belongs to the ORC3 family.</text>
</comment>
<comment type="subcellular location">
    <subcellularLocation>
        <location evidence="1">Nucleus</location>
    </subcellularLocation>
</comment>
<dbReference type="InterPro" id="IPR020795">
    <property type="entry name" value="ORC3"/>
</dbReference>
<evidence type="ECO:0000313" key="9">
    <source>
        <dbReference type="EMBL" id="CCE92659.1"/>
    </source>
</evidence>
<evidence type="ECO:0000256" key="2">
    <source>
        <dbReference type="ARBA" id="ARBA00010977"/>
    </source>
</evidence>
<feature type="domain" description="Origin recognition complex subunit 3 N-terminal" evidence="7">
    <location>
        <begin position="4"/>
        <end position="352"/>
    </location>
</feature>
<dbReference type="Pfam" id="PF07034">
    <property type="entry name" value="ORC3_N"/>
    <property type="match status" value="1"/>
</dbReference>
<evidence type="ECO:0000256" key="3">
    <source>
        <dbReference type="ARBA" id="ARBA00022705"/>
    </source>
</evidence>
<evidence type="ECO:0000256" key="6">
    <source>
        <dbReference type="SAM" id="MobiDB-lite"/>
    </source>
</evidence>
<dbReference type="eggNOG" id="KOG2538">
    <property type="taxonomic scope" value="Eukaryota"/>
</dbReference>
<keyword evidence="3" id="KW-0235">DNA replication</keyword>
<dbReference type="GO" id="GO:0003682">
    <property type="term" value="F:chromatin binding"/>
    <property type="evidence" value="ECO:0007669"/>
    <property type="project" value="EnsemblFungi"/>
</dbReference>
<dbReference type="EMBL" id="HE616746">
    <property type="protein sequence ID" value="CCE92659.1"/>
    <property type="molecule type" value="Genomic_DNA"/>
</dbReference>
<proteinExistence type="inferred from homology"/>
<dbReference type="CDD" id="cd20704">
    <property type="entry name" value="Orc3"/>
    <property type="match status" value="1"/>
</dbReference>